<dbReference type="PANTHER" id="PTHR34139">
    <property type="entry name" value="UPF0331 PROTEIN MJ0127"/>
    <property type="match status" value="1"/>
</dbReference>
<organism evidence="6 7">
    <name type="scientific">Candidatus Roizmanbacteria bacterium CG22_combo_CG10-13_8_21_14_all_34_12</name>
    <dbReference type="NCBI Taxonomy" id="1974860"/>
    <lineage>
        <taxon>Bacteria</taxon>
        <taxon>Candidatus Roizmaniibacteriota</taxon>
    </lineage>
</organism>
<keyword evidence="3" id="KW-0540">Nuclease</keyword>
<dbReference type="PANTHER" id="PTHR34139:SF1">
    <property type="entry name" value="RNASE MJ1380-RELATED"/>
    <property type="match status" value="1"/>
</dbReference>
<dbReference type="InterPro" id="IPR051813">
    <property type="entry name" value="HepT_RNase_toxin"/>
</dbReference>
<evidence type="ECO:0000256" key="1">
    <source>
        <dbReference type="ARBA" id="ARBA00022553"/>
    </source>
</evidence>
<dbReference type="EMBL" id="PCTC01000016">
    <property type="protein sequence ID" value="PIP63755.1"/>
    <property type="molecule type" value="Genomic_DNA"/>
</dbReference>
<keyword evidence="4" id="KW-0547">Nucleotide-binding</keyword>
<gene>
    <name evidence="6" type="ORF">COW97_00775</name>
</gene>
<dbReference type="GO" id="GO:0000166">
    <property type="term" value="F:nucleotide binding"/>
    <property type="evidence" value="ECO:0007669"/>
    <property type="project" value="UniProtKB-KW"/>
</dbReference>
<evidence type="ECO:0000256" key="4">
    <source>
        <dbReference type="ARBA" id="ARBA00022741"/>
    </source>
</evidence>
<dbReference type="Proteomes" id="UP000229699">
    <property type="component" value="Unassembled WGS sequence"/>
</dbReference>
<comment type="caution">
    <text evidence="6">The sequence shown here is derived from an EMBL/GenBank/DDBJ whole genome shotgun (WGS) entry which is preliminary data.</text>
</comment>
<reference evidence="6 7" key="1">
    <citation type="submission" date="2017-09" db="EMBL/GenBank/DDBJ databases">
        <title>Depth-based differentiation of microbial function through sediment-hosted aquifers and enrichment of novel symbionts in the deep terrestrial subsurface.</title>
        <authorList>
            <person name="Probst A.J."/>
            <person name="Ladd B."/>
            <person name="Jarett J.K."/>
            <person name="Geller-Mcgrath D.E."/>
            <person name="Sieber C.M."/>
            <person name="Emerson J.B."/>
            <person name="Anantharaman K."/>
            <person name="Thomas B.C."/>
            <person name="Malmstrom R."/>
            <person name="Stieglmeier M."/>
            <person name="Klingl A."/>
            <person name="Woyke T."/>
            <person name="Ryan C.M."/>
            <person name="Banfield J.F."/>
        </authorList>
    </citation>
    <scope>NUCLEOTIDE SEQUENCE [LARGE SCALE GENOMIC DNA]</scope>
    <source>
        <strain evidence="6">CG22_combo_CG10-13_8_21_14_all_34_12</strain>
    </source>
</reference>
<protein>
    <recommendedName>
        <fullName evidence="8">DUF86 domain-containing protein</fullName>
    </recommendedName>
</protein>
<name>A0A2H0C1E5_9BACT</name>
<dbReference type="GO" id="GO:0004540">
    <property type="term" value="F:RNA nuclease activity"/>
    <property type="evidence" value="ECO:0007669"/>
    <property type="project" value="InterPro"/>
</dbReference>
<accession>A0A2H0C1E5</accession>
<evidence type="ECO:0000256" key="5">
    <source>
        <dbReference type="ARBA" id="ARBA00022801"/>
    </source>
</evidence>
<keyword evidence="2" id="KW-1277">Toxin-antitoxin system</keyword>
<evidence type="ECO:0000256" key="2">
    <source>
        <dbReference type="ARBA" id="ARBA00022649"/>
    </source>
</evidence>
<keyword evidence="1" id="KW-0597">Phosphoprotein</keyword>
<evidence type="ECO:0000313" key="7">
    <source>
        <dbReference type="Proteomes" id="UP000229699"/>
    </source>
</evidence>
<dbReference type="GO" id="GO:0016787">
    <property type="term" value="F:hydrolase activity"/>
    <property type="evidence" value="ECO:0007669"/>
    <property type="project" value="UniProtKB-KW"/>
</dbReference>
<evidence type="ECO:0008006" key="8">
    <source>
        <dbReference type="Google" id="ProtNLM"/>
    </source>
</evidence>
<evidence type="ECO:0000256" key="3">
    <source>
        <dbReference type="ARBA" id="ARBA00022722"/>
    </source>
</evidence>
<dbReference type="InterPro" id="IPR008201">
    <property type="entry name" value="HepT-like"/>
</dbReference>
<dbReference type="Pfam" id="PF01934">
    <property type="entry name" value="HepT-like"/>
    <property type="match status" value="1"/>
</dbReference>
<sequence>MAKDKVYLNHILDSINSISKFTNGMDKKAFSEDEVVINAVIRMLEIIGEAVKNISEELRQKYMDVPWKKITGTRDNLIHEYFNVDLDLIWKTITINLPELKEKVNEIIKKTS</sequence>
<keyword evidence="5" id="KW-0378">Hydrolase</keyword>
<evidence type="ECO:0000313" key="6">
    <source>
        <dbReference type="EMBL" id="PIP63755.1"/>
    </source>
</evidence>
<proteinExistence type="predicted"/>
<dbReference type="AlphaFoldDB" id="A0A2H0C1E5"/>
<dbReference type="GO" id="GO:0110001">
    <property type="term" value="C:toxin-antitoxin complex"/>
    <property type="evidence" value="ECO:0007669"/>
    <property type="project" value="InterPro"/>
</dbReference>